<dbReference type="GO" id="GO:0000045">
    <property type="term" value="P:autophagosome assembly"/>
    <property type="evidence" value="ECO:0007669"/>
    <property type="project" value="TreeGrafter"/>
</dbReference>
<dbReference type="SUPFAM" id="SSF50978">
    <property type="entry name" value="WD40 repeat-like"/>
    <property type="match status" value="1"/>
</dbReference>
<feature type="region of interest" description="Disordered" evidence="3">
    <location>
        <begin position="716"/>
        <end position="739"/>
    </location>
</feature>
<feature type="compositionally biased region" description="Basic and acidic residues" evidence="3">
    <location>
        <begin position="1128"/>
        <end position="1160"/>
    </location>
</feature>
<feature type="compositionally biased region" description="Basic and acidic residues" evidence="3">
    <location>
        <begin position="1041"/>
        <end position="1058"/>
    </location>
</feature>
<dbReference type="GO" id="GO:0006995">
    <property type="term" value="P:cellular response to nitrogen starvation"/>
    <property type="evidence" value="ECO:0007669"/>
    <property type="project" value="TreeGrafter"/>
</dbReference>
<feature type="coiled-coil region" evidence="2">
    <location>
        <begin position="1505"/>
        <end position="1553"/>
    </location>
</feature>
<feature type="region of interest" description="Disordered" evidence="3">
    <location>
        <begin position="1041"/>
        <end position="1073"/>
    </location>
</feature>
<sequence>MPPVEVTVHFEGSGSVIAFDVMPSFDQLVYCIRCDIVKRGHFELHSRTLRGAALLLKDQHALNRVSSDGSSFSVEVLRTDSPGRGVGVGLRSSPGQRHAATSSGGSPRAASPLQKKPQSGGILSPLQGGHPSSVNFLEMLQDRTVSFSSGVPVGASSTSPLRGSRMFAPIQMSTGMKKKKRRAALEPLLLLRRSPSQEASCPPCKGAIRPQSISLICYKIALYPSAVASLWGPLVHRPFAAVECSLPFKCLQAMNGVVASTLARAASASRMSPSRAASTNDLLGSTVTSEYVADTKPSGMSSSSAASSPQHRASAERIPSRHASPTHRGGAHNDVTTKYVDAAGSALNRSPSSSDTHSTTYIQHRASSHTSSGHVYVDSDQLQRALNAPAKPSPTKAAAPKNSGVIPLDIAVSTEDSNVVRLSDVIPVNEVIQAAEVTNDGAVVWHSDGSHAALIVRDAATGDMIARVTTTSVSSTVHTTCTSLCAVGADAMWAGFTDGTVVVFHSVTYKEAALLRGHRGSVTCIAVSSSGTFVFTGSEDGLIRQYDAAFASLHNVLQQSSGDVRGAVDRGAILALAAVDVPRLDQHHPHAFSTWVFAGTSSRLLQLWTAEHSEVSVEVCDAHEGALRALAVEPQLRSSSTGRSVRVWTGSNDGRIRVWDAKQKNVRHATDIDFGAASPEMTFVTEFSTHKAPVICLRALEGRMLALSDDQTLSVYTLTPPSPRGHNAKKHEGGEDEDADPVFLTQVANGSRVSAYSCIALGPVQMLRSVWCCGGLDRTVSIWSVPDMTSSTTFSHPFPSSTVANGIGRSQGAAVGGLPTLASSLADSSYLGDREVQLTRIMRSRVMQRALGDCVSEEETQRYILHVEHERDLFRLLSLSDTVIRQRYSVTTDAYVGDLTTTALVAHAQMGLAWLALYEDVMLRMHSMVRSFARSSSLANGNTQRLMHNFRHLQEDLEKKIEERSAMLEDQKTSYASLRVAHEAALARGMILEADVSDLTIMKDTLTTSAFSLEKSLKAAEEAVTDLKRREVLHLQERQELERRLSEAERRDVEHSRNLDGAGNDLSAARRDEREARRECAALEHRVGQLEARLKSQEQRAQEDEATWTRRLDDLRRKMLDAADEAEKELRSSKEHSRQQIELSREETRSLESKLREQQRMMDQLTTRSTLSQEQHKALQQQLDDNKRGMEESSASAHRRWQEDVARLEATVLERSSKNEQLRSQIHSLEAQHERSHMQTSTLQRLVEQLRSEKEAVEQRLQTVIDASRTSAQQQSQILPNTVARLKNELLVLQDSLTEERSRRLQQEQLLAAAEEHYELVQRQSVDDIATAKAISNKELNVRIRREEELRSQAEVLSTANASLTAQVRALETRVEDLNTATRSHAQLHDEAARLRVEILTSSQRVDELKGRLHDAEQHHRAALESTTAEFLLTLQTMRDQLHQKSELLVQLEMKKRSLEATVDRNAFEMAEFSTRIQQVTHENAYVMESKALLQEQLHGTAQLLSNSEHQKRALEAQVERQTIELRDANGGNQSLIDELAHVTATVQALRSEKDRRGADLDTHHHQKLEAQQSAKRILDLEHALRQANDIITSSANQLHAQDAEIQNLRTAHDTLRSTHERYLQESEDERCALRERLEREESERRLLETGARGATARVRDLEQQRHHSEERLRSESHFEGQSLLDQLSAAHDRCSVLTNELTELEAAATRSSGTIAHLQFELEAKDKELAALLINHQELEASRSAVAALPSVQREVISLQRRLDDAHLREDHLKLELEEFSRLTQETSAIAQQALEKEVRELGQQITELKHREVSATSAHAHQLLSLEQRIRSANLEILELQEEHNRTTALLEEAQHALVQAAAPPSPLSSAASSPKTGGGHFADRQQGALSAILQQALLMQQQRDACLLYWNTILAPYVEERSRFLVLSFSHLAQRAQDQLSVTRRTHAITEEQQRSSLVDLAKQRDALAGTHEQRQQLIAEVQTELRELYTRYRNETDAHKRTKQQLSDVTETLVPETNRLKHTIAMYERELALRSLEEPLTPLHADSFATTQQSSPGDQAARARQREGICELLEGIQDAVDLLQPVSLGASSSLGEHTLVALYEWLVSAQMRCEALALACEK</sequence>
<proteinExistence type="predicted"/>
<feature type="compositionally biased region" description="Polar residues" evidence="3">
    <location>
        <begin position="1164"/>
        <end position="1183"/>
    </location>
</feature>
<dbReference type="GO" id="GO:0000423">
    <property type="term" value="P:mitophagy"/>
    <property type="evidence" value="ECO:0007669"/>
    <property type="project" value="TreeGrafter"/>
</dbReference>
<dbReference type="GO" id="GO:0045324">
    <property type="term" value="P:late endosome to vacuole transport"/>
    <property type="evidence" value="ECO:0007669"/>
    <property type="project" value="TreeGrafter"/>
</dbReference>
<feature type="coiled-coil region" evidence="2">
    <location>
        <begin position="1219"/>
        <end position="1381"/>
    </location>
</feature>
<feature type="compositionally biased region" description="Basic and acidic residues" evidence="3">
    <location>
        <begin position="1658"/>
        <end position="1678"/>
    </location>
</feature>
<dbReference type="GO" id="GO:0034272">
    <property type="term" value="C:phosphatidylinositol 3-kinase complex, class III, type II"/>
    <property type="evidence" value="ECO:0007669"/>
    <property type="project" value="TreeGrafter"/>
</dbReference>
<dbReference type="Gene3D" id="2.130.10.10">
    <property type="entry name" value="YVTN repeat-like/Quinoprotein amine dehydrogenase"/>
    <property type="match status" value="2"/>
</dbReference>
<organism evidence="4 5">
    <name type="scientific">Bodo saltans</name>
    <name type="common">Flagellated protozoan</name>
    <dbReference type="NCBI Taxonomy" id="75058"/>
    <lineage>
        <taxon>Eukaryota</taxon>
        <taxon>Discoba</taxon>
        <taxon>Euglenozoa</taxon>
        <taxon>Kinetoplastea</taxon>
        <taxon>Metakinetoplastina</taxon>
        <taxon>Eubodonida</taxon>
        <taxon>Bodonidae</taxon>
        <taxon>Bodo</taxon>
    </lineage>
</organism>
<evidence type="ECO:0000256" key="1">
    <source>
        <dbReference type="PROSITE-ProRule" id="PRU00221"/>
    </source>
</evidence>
<feature type="region of interest" description="Disordered" evidence="3">
    <location>
        <begin position="1865"/>
        <end position="1885"/>
    </location>
</feature>
<evidence type="ECO:0000256" key="3">
    <source>
        <dbReference type="SAM" id="MobiDB-lite"/>
    </source>
</evidence>
<dbReference type="GO" id="GO:0000407">
    <property type="term" value="C:phagophore assembly site"/>
    <property type="evidence" value="ECO:0007669"/>
    <property type="project" value="TreeGrafter"/>
</dbReference>
<feature type="coiled-coil region" evidence="2">
    <location>
        <begin position="1435"/>
        <end position="1462"/>
    </location>
</feature>
<feature type="region of interest" description="Disordered" evidence="3">
    <location>
        <begin position="345"/>
        <end position="374"/>
    </location>
</feature>
<dbReference type="EMBL" id="CYKH01000931">
    <property type="protein sequence ID" value="CUG68440.1"/>
    <property type="molecule type" value="Genomic_DNA"/>
</dbReference>
<feature type="repeat" description="WD" evidence="1">
    <location>
        <begin position="515"/>
        <end position="547"/>
    </location>
</feature>
<feature type="coiled-coil region" evidence="2">
    <location>
        <begin position="1793"/>
        <end position="1859"/>
    </location>
</feature>
<feature type="compositionally biased region" description="Polar residues" evidence="3">
    <location>
        <begin position="93"/>
        <end position="105"/>
    </location>
</feature>
<dbReference type="SMART" id="SM00320">
    <property type="entry name" value="WD40"/>
    <property type="match status" value="3"/>
</dbReference>
<keyword evidence="5" id="KW-1185">Reference proteome</keyword>
<dbReference type="InterPro" id="IPR015943">
    <property type="entry name" value="WD40/YVTN_repeat-like_dom_sf"/>
</dbReference>
<keyword evidence="1" id="KW-0853">WD repeat</keyword>
<dbReference type="GO" id="GO:0043548">
    <property type="term" value="F:phosphatidylinositol 3-kinase binding"/>
    <property type="evidence" value="ECO:0007669"/>
    <property type="project" value="TreeGrafter"/>
</dbReference>
<dbReference type="InterPro" id="IPR001680">
    <property type="entry name" value="WD40_rpt"/>
</dbReference>
<feature type="compositionally biased region" description="Polar residues" evidence="3">
    <location>
        <begin position="347"/>
        <end position="362"/>
    </location>
</feature>
<feature type="compositionally biased region" description="Basic and acidic residues" evidence="3">
    <location>
        <begin position="1639"/>
        <end position="1648"/>
    </location>
</feature>
<dbReference type="InterPro" id="IPR007243">
    <property type="entry name" value="Atg6/Beclin"/>
</dbReference>
<keyword evidence="2" id="KW-0175">Coiled coil</keyword>
<dbReference type="PROSITE" id="PS50082">
    <property type="entry name" value="WD_REPEATS_2"/>
    <property type="match status" value="2"/>
</dbReference>
<evidence type="ECO:0000313" key="4">
    <source>
        <dbReference type="EMBL" id="CUG68440.1"/>
    </source>
</evidence>
<accession>A0A0S4J3H8</accession>
<feature type="region of interest" description="Disordered" evidence="3">
    <location>
        <begin position="83"/>
        <end position="125"/>
    </location>
</feature>
<feature type="region of interest" description="Disordered" evidence="3">
    <location>
        <begin position="293"/>
        <end position="333"/>
    </location>
</feature>
<dbReference type="GO" id="GO:0034271">
    <property type="term" value="C:phosphatidylinositol 3-kinase complex, class III, type I"/>
    <property type="evidence" value="ECO:0007669"/>
    <property type="project" value="TreeGrafter"/>
</dbReference>
<dbReference type="GO" id="GO:0030674">
    <property type="term" value="F:protein-macromolecule adaptor activity"/>
    <property type="evidence" value="ECO:0007669"/>
    <property type="project" value="TreeGrafter"/>
</dbReference>
<dbReference type="PROSITE" id="PS50294">
    <property type="entry name" value="WD_REPEATS_REGION"/>
    <property type="match status" value="1"/>
</dbReference>
<evidence type="ECO:0000256" key="2">
    <source>
        <dbReference type="SAM" id="Coils"/>
    </source>
</evidence>
<reference evidence="5" key="1">
    <citation type="submission" date="2015-09" db="EMBL/GenBank/DDBJ databases">
        <authorList>
            <consortium name="Pathogen Informatics"/>
        </authorList>
    </citation>
    <scope>NUCLEOTIDE SEQUENCE [LARGE SCALE GENOMIC DNA]</scope>
    <source>
        <strain evidence="5">Lake Konstanz</strain>
    </source>
</reference>
<evidence type="ECO:0000313" key="5">
    <source>
        <dbReference type="Proteomes" id="UP000051952"/>
    </source>
</evidence>
<dbReference type="PANTHER" id="PTHR12768:SF4">
    <property type="entry name" value="BECLIN-1"/>
    <property type="match status" value="1"/>
</dbReference>
<dbReference type="Pfam" id="PF00400">
    <property type="entry name" value="WD40"/>
    <property type="match status" value="1"/>
</dbReference>
<gene>
    <name evidence="4" type="ORF">BSAL_83120</name>
</gene>
<dbReference type="InterPro" id="IPR036322">
    <property type="entry name" value="WD40_repeat_dom_sf"/>
</dbReference>
<dbReference type="PANTHER" id="PTHR12768">
    <property type="entry name" value="BECLIN 1"/>
    <property type="match status" value="1"/>
</dbReference>
<dbReference type="Proteomes" id="UP000051952">
    <property type="component" value="Unassembled WGS sequence"/>
</dbReference>
<feature type="compositionally biased region" description="Low complexity" evidence="3">
    <location>
        <begin position="298"/>
        <end position="312"/>
    </location>
</feature>
<feature type="repeat" description="WD" evidence="1">
    <location>
        <begin position="649"/>
        <end position="669"/>
    </location>
</feature>
<feature type="region of interest" description="Disordered" evidence="3">
    <location>
        <begin position="1639"/>
        <end position="1678"/>
    </location>
</feature>
<dbReference type="OrthoDB" id="674604at2759"/>
<protein>
    <submittedName>
        <fullName evidence="4">Uncharacterized protein</fullName>
    </submittedName>
</protein>
<feature type="region of interest" description="Disordered" evidence="3">
    <location>
        <begin position="1123"/>
        <end position="1201"/>
    </location>
</feature>
<name>A0A0S4J3H8_BODSA</name>